<dbReference type="AlphaFoldDB" id="A0A4Q9KIX9"/>
<dbReference type="InterPro" id="IPR017871">
    <property type="entry name" value="ABC_transporter-like_CS"/>
</dbReference>
<dbReference type="PROSITE" id="PS50893">
    <property type="entry name" value="ABC_TRANSPORTER_2"/>
    <property type="match status" value="1"/>
</dbReference>
<keyword evidence="4 7" id="KW-0067">ATP-binding</keyword>
<evidence type="ECO:0000256" key="3">
    <source>
        <dbReference type="ARBA" id="ARBA00022741"/>
    </source>
</evidence>
<dbReference type="RefSeq" id="WP_131172610.1">
    <property type="nucleotide sequence ID" value="NZ_FXTL01000014.1"/>
</dbReference>
<feature type="domain" description="ABC transporter" evidence="6">
    <location>
        <begin position="8"/>
        <end position="230"/>
    </location>
</feature>
<evidence type="ECO:0000313" key="7">
    <source>
        <dbReference type="EMBL" id="TBT94367.1"/>
    </source>
</evidence>
<dbReference type="Pfam" id="PF00005">
    <property type="entry name" value="ABC_tran"/>
    <property type="match status" value="1"/>
</dbReference>
<keyword evidence="2" id="KW-0813">Transport</keyword>
<keyword evidence="3" id="KW-0547">Nucleotide-binding</keyword>
<name>A0A4Q9KIX9_PROTD</name>
<dbReference type="InterPro" id="IPR003439">
    <property type="entry name" value="ABC_transporter-like_ATP-bd"/>
</dbReference>
<feature type="region of interest" description="Disordered" evidence="5">
    <location>
        <begin position="213"/>
        <end position="232"/>
    </location>
</feature>
<evidence type="ECO:0000313" key="8">
    <source>
        <dbReference type="Proteomes" id="UP000291933"/>
    </source>
</evidence>
<dbReference type="GO" id="GO:0005524">
    <property type="term" value="F:ATP binding"/>
    <property type="evidence" value="ECO:0007669"/>
    <property type="project" value="UniProtKB-KW"/>
</dbReference>
<feature type="compositionally biased region" description="Acidic residues" evidence="5">
    <location>
        <begin position="219"/>
        <end position="232"/>
    </location>
</feature>
<evidence type="ECO:0000256" key="1">
    <source>
        <dbReference type="ARBA" id="ARBA00005417"/>
    </source>
</evidence>
<dbReference type="PANTHER" id="PTHR43335:SF4">
    <property type="entry name" value="ABC TRANSPORTER, ATP-BINDING PROTEIN"/>
    <property type="match status" value="1"/>
</dbReference>
<comment type="caution">
    <text evidence="7">The sequence shown here is derived from an EMBL/GenBank/DDBJ whole genome shotgun (WGS) entry which is preliminary data.</text>
</comment>
<dbReference type="SMART" id="SM00382">
    <property type="entry name" value="AAA"/>
    <property type="match status" value="1"/>
</dbReference>
<reference evidence="7 8" key="1">
    <citation type="submission" date="2019-01" db="EMBL/GenBank/DDBJ databases">
        <title>Lactibacter flavus gen. nov., sp. nov., a novel bacterium of the family Propionibacteriaceae isolated from raw milk and dairy products.</title>
        <authorList>
            <person name="Huptas C."/>
            <person name="Wenning M."/>
            <person name="Breitenwieser F."/>
            <person name="Doll E."/>
            <person name="Von Neubeck M."/>
            <person name="Busse H.-J."/>
            <person name="Scherer S."/>
        </authorList>
    </citation>
    <scope>NUCLEOTIDE SEQUENCE [LARGE SCALE GENOMIC DNA]</scope>
    <source>
        <strain evidence="7 8">DSM 22130</strain>
    </source>
</reference>
<sequence>MAKRVPVLTASKVKKAFGPVTIVENFSLDVFPGEAIALTGRNGVGKSTILRMLIGATIPDEGTVEFEGIRMSETNPEIRRGVATVIDDLDFFPDLSVVEHLDLLARAHGVPDPDAAVDAVLDEVQLVPQSGQLPGTLSSGQRRRLALATAFVRPRKLLILDEPEQRLDVEGVAWLAARLVAERERGLAIVMASHEPYLVQQVATRTVKLVGPRRPTVDAEPEAEPAEAEVAP</sequence>
<organism evidence="7 8">
    <name type="scientific">Propioniciclava tarda</name>
    <dbReference type="NCBI Taxonomy" id="433330"/>
    <lineage>
        <taxon>Bacteria</taxon>
        <taxon>Bacillati</taxon>
        <taxon>Actinomycetota</taxon>
        <taxon>Actinomycetes</taxon>
        <taxon>Propionibacteriales</taxon>
        <taxon>Propionibacteriaceae</taxon>
        <taxon>Propioniciclava</taxon>
    </lineage>
</organism>
<dbReference type="InterPro" id="IPR027417">
    <property type="entry name" value="P-loop_NTPase"/>
</dbReference>
<dbReference type="Proteomes" id="UP000291933">
    <property type="component" value="Unassembled WGS sequence"/>
</dbReference>
<dbReference type="PROSITE" id="PS00211">
    <property type="entry name" value="ABC_TRANSPORTER_1"/>
    <property type="match status" value="1"/>
</dbReference>
<evidence type="ECO:0000259" key="6">
    <source>
        <dbReference type="PROSITE" id="PS50893"/>
    </source>
</evidence>
<dbReference type="GO" id="GO:0016887">
    <property type="term" value="F:ATP hydrolysis activity"/>
    <property type="evidence" value="ECO:0007669"/>
    <property type="project" value="InterPro"/>
</dbReference>
<dbReference type="InterPro" id="IPR003593">
    <property type="entry name" value="AAA+_ATPase"/>
</dbReference>
<accession>A0A4Q9KIX9</accession>
<evidence type="ECO:0000256" key="4">
    <source>
        <dbReference type="ARBA" id="ARBA00022840"/>
    </source>
</evidence>
<dbReference type="Gene3D" id="3.40.50.300">
    <property type="entry name" value="P-loop containing nucleotide triphosphate hydrolases"/>
    <property type="match status" value="1"/>
</dbReference>
<dbReference type="OrthoDB" id="6198786at2"/>
<dbReference type="EMBL" id="SDMR01000014">
    <property type="protein sequence ID" value="TBT94367.1"/>
    <property type="molecule type" value="Genomic_DNA"/>
</dbReference>
<dbReference type="SUPFAM" id="SSF52540">
    <property type="entry name" value="P-loop containing nucleoside triphosphate hydrolases"/>
    <property type="match status" value="1"/>
</dbReference>
<gene>
    <name evidence="7" type="ORF">ET996_11045</name>
</gene>
<comment type="similarity">
    <text evidence="1">Belongs to the ABC transporter superfamily.</text>
</comment>
<keyword evidence="8" id="KW-1185">Reference proteome</keyword>
<proteinExistence type="inferred from homology"/>
<dbReference type="PANTHER" id="PTHR43335">
    <property type="entry name" value="ABC TRANSPORTER, ATP-BINDING PROTEIN"/>
    <property type="match status" value="1"/>
</dbReference>
<evidence type="ECO:0000256" key="2">
    <source>
        <dbReference type="ARBA" id="ARBA00022448"/>
    </source>
</evidence>
<protein>
    <submittedName>
        <fullName evidence="7">ABC transporter ATP-binding protein</fullName>
    </submittedName>
</protein>
<evidence type="ECO:0000256" key="5">
    <source>
        <dbReference type="SAM" id="MobiDB-lite"/>
    </source>
</evidence>